<evidence type="ECO:0000256" key="2">
    <source>
        <dbReference type="PROSITE-ProRule" id="PRU00708"/>
    </source>
</evidence>
<keyword evidence="4" id="KW-1185">Reference proteome</keyword>
<comment type="caution">
    <text evidence="3">The sequence shown here is derived from an EMBL/GenBank/DDBJ whole genome shotgun (WGS) entry which is preliminary data.</text>
</comment>
<reference evidence="3" key="2">
    <citation type="submission" date="2020-06" db="EMBL/GenBank/DDBJ databases">
        <title>Helianthus annuus Genome sequencing and assembly Release 2.</title>
        <authorList>
            <person name="Gouzy J."/>
            <person name="Langlade N."/>
            <person name="Munos S."/>
        </authorList>
    </citation>
    <scope>NUCLEOTIDE SEQUENCE</scope>
    <source>
        <tissue evidence="3">Leaves</tissue>
    </source>
</reference>
<feature type="repeat" description="PPR" evidence="2">
    <location>
        <begin position="24"/>
        <end position="58"/>
    </location>
</feature>
<dbReference type="PROSITE" id="PS51375">
    <property type="entry name" value="PPR"/>
    <property type="match status" value="1"/>
</dbReference>
<keyword evidence="1" id="KW-0677">Repeat</keyword>
<dbReference type="Proteomes" id="UP000215914">
    <property type="component" value="Unassembled WGS sequence"/>
</dbReference>
<evidence type="ECO:0000313" key="3">
    <source>
        <dbReference type="EMBL" id="KAF5764624.1"/>
    </source>
</evidence>
<evidence type="ECO:0000256" key="1">
    <source>
        <dbReference type="ARBA" id="ARBA00022737"/>
    </source>
</evidence>
<dbReference type="EMBL" id="MNCJ02000330">
    <property type="protein sequence ID" value="KAF5764624.1"/>
    <property type="molecule type" value="Genomic_DNA"/>
</dbReference>
<dbReference type="Pfam" id="PF12854">
    <property type="entry name" value="PPR_1"/>
    <property type="match status" value="1"/>
</dbReference>
<accession>A0A9K3E048</accession>
<gene>
    <name evidence="3" type="ORF">HanXRQr2_Chr15g0694241</name>
</gene>
<dbReference type="InterPro" id="IPR011990">
    <property type="entry name" value="TPR-like_helical_dom_sf"/>
</dbReference>
<reference evidence="3" key="1">
    <citation type="journal article" date="2017" name="Nature">
        <title>The sunflower genome provides insights into oil metabolism, flowering and Asterid evolution.</title>
        <authorList>
            <person name="Badouin H."/>
            <person name="Gouzy J."/>
            <person name="Grassa C.J."/>
            <person name="Murat F."/>
            <person name="Staton S.E."/>
            <person name="Cottret L."/>
            <person name="Lelandais-Briere C."/>
            <person name="Owens G.L."/>
            <person name="Carrere S."/>
            <person name="Mayjonade B."/>
            <person name="Legrand L."/>
            <person name="Gill N."/>
            <person name="Kane N.C."/>
            <person name="Bowers J.E."/>
            <person name="Hubner S."/>
            <person name="Bellec A."/>
            <person name="Berard A."/>
            <person name="Berges H."/>
            <person name="Blanchet N."/>
            <person name="Boniface M.C."/>
            <person name="Brunel D."/>
            <person name="Catrice O."/>
            <person name="Chaidir N."/>
            <person name="Claudel C."/>
            <person name="Donnadieu C."/>
            <person name="Faraut T."/>
            <person name="Fievet G."/>
            <person name="Helmstetter N."/>
            <person name="King M."/>
            <person name="Knapp S.J."/>
            <person name="Lai Z."/>
            <person name="Le Paslier M.C."/>
            <person name="Lippi Y."/>
            <person name="Lorenzon L."/>
            <person name="Mandel J.R."/>
            <person name="Marage G."/>
            <person name="Marchand G."/>
            <person name="Marquand E."/>
            <person name="Bret-Mestries E."/>
            <person name="Morien E."/>
            <person name="Nambeesan S."/>
            <person name="Nguyen T."/>
            <person name="Pegot-Espagnet P."/>
            <person name="Pouilly N."/>
            <person name="Raftis F."/>
            <person name="Sallet E."/>
            <person name="Schiex T."/>
            <person name="Thomas J."/>
            <person name="Vandecasteele C."/>
            <person name="Vares D."/>
            <person name="Vear F."/>
            <person name="Vautrin S."/>
            <person name="Crespi M."/>
            <person name="Mangin B."/>
            <person name="Burke J.M."/>
            <person name="Salse J."/>
            <person name="Munos S."/>
            <person name="Vincourt P."/>
            <person name="Rieseberg L.H."/>
            <person name="Langlade N.B."/>
        </authorList>
    </citation>
    <scope>NUCLEOTIDE SEQUENCE</scope>
    <source>
        <tissue evidence="3">Leaves</tissue>
    </source>
</reference>
<dbReference type="Gramene" id="mRNA:HanXRQr2_Chr15g0694241">
    <property type="protein sequence ID" value="CDS:HanXRQr2_Chr15g0694241.1"/>
    <property type="gene ID" value="HanXRQr2_Chr15g0694241"/>
</dbReference>
<dbReference type="NCBIfam" id="TIGR00756">
    <property type="entry name" value="PPR"/>
    <property type="match status" value="1"/>
</dbReference>
<dbReference type="Gene3D" id="1.25.40.10">
    <property type="entry name" value="Tetratricopeptide repeat domain"/>
    <property type="match status" value="1"/>
</dbReference>
<sequence length="72" mass="8109">MRISRFGKCGMLLKIWDESGYVSDVQVYEHIINGLCNNGQLENAVVIMEDCLKKGFCPSRLICAKLNNKQTA</sequence>
<dbReference type="AlphaFoldDB" id="A0A9K3E048"/>
<name>A0A9K3E048_HELAN</name>
<proteinExistence type="predicted"/>
<protein>
    <submittedName>
        <fullName evidence="3">Tetratricopeptide-like helical domain superfamily</fullName>
    </submittedName>
</protein>
<organism evidence="3 4">
    <name type="scientific">Helianthus annuus</name>
    <name type="common">Common sunflower</name>
    <dbReference type="NCBI Taxonomy" id="4232"/>
    <lineage>
        <taxon>Eukaryota</taxon>
        <taxon>Viridiplantae</taxon>
        <taxon>Streptophyta</taxon>
        <taxon>Embryophyta</taxon>
        <taxon>Tracheophyta</taxon>
        <taxon>Spermatophyta</taxon>
        <taxon>Magnoliopsida</taxon>
        <taxon>eudicotyledons</taxon>
        <taxon>Gunneridae</taxon>
        <taxon>Pentapetalae</taxon>
        <taxon>asterids</taxon>
        <taxon>campanulids</taxon>
        <taxon>Asterales</taxon>
        <taxon>Asteraceae</taxon>
        <taxon>Asteroideae</taxon>
        <taxon>Heliantheae alliance</taxon>
        <taxon>Heliantheae</taxon>
        <taxon>Helianthus</taxon>
    </lineage>
</organism>
<dbReference type="InterPro" id="IPR002885">
    <property type="entry name" value="PPR_rpt"/>
</dbReference>
<evidence type="ECO:0000313" key="4">
    <source>
        <dbReference type="Proteomes" id="UP000215914"/>
    </source>
</evidence>